<keyword evidence="2" id="KW-1185">Reference proteome</keyword>
<gene>
    <name evidence="1" type="ORF">U2150_00010</name>
</gene>
<evidence type="ECO:0000313" key="1">
    <source>
        <dbReference type="EMBL" id="MEJ8541888.1"/>
    </source>
</evidence>
<name>A0ABU8TTU3_METWO</name>
<sequence length="85" mass="9706">MPVYRCFDSFLCPAELIPILEIGSGEAYIIFNDMDRAFMVKIKSDKAPILKNDMEHGYPLSIRMKSSNSAYFDLKSSNIVFFSVK</sequence>
<proteinExistence type="predicted"/>
<accession>A0ABU8TTU3</accession>
<dbReference type="Proteomes" id="UP001369247">
    <property type="component" value="Unassembled WGS sequence"/>
</dbReference>
<comment type="caution">
    <text evidence="1">The sequence shown here is derived from an EMBL/GenBank/DDBJ whole genome shotgun (WGS) entry which is preliminary data.</text>
</comment>
<dbReference type="EMBL" id="JAXUHJ010000001">
    <property type="protein sequence ID" value="MEJ8541888.1"/>
    <property type="molecule type" value="Genomic_DNA"/>
</dbReference>
<evidence type="ECO:0000313" key="2">
    <source>
        <dbReference type="Proteomes" id="UP001369247"/>
    </source>
</evidence>
<reference evidence="1 2" key="1">
    <citation type="submission" date="2023-12" db="EMBL/GenBank/DDBJ databases">
        <title>Phenotypic and Genomic Characterization of Methanothermobacter wolfeii Strain BSEL, a CO2-Capturing Archaeon with Minimal Nutrient Requirements.</title>
        <authorList>
            <person name="Ale Enriquez F."/>
            <person name="Ahring B.K."/>
        </authorList>
    </citation>
    <scope>NUCLEOTIDE SEQUENCE [LARGE SCALE GENOMIC DNA]</scope>
    <source>
        <strain evidence="1 2">BSEL-1</strain>
    </source>
</reference>
<dbReference type="RefSeq" id="WP_340222242.1">
    <property type="nucleotide sequence ID" value="NZ_JAXUHJ010000001.1"/>
</dbReference>
<organism evidence="1 2">
    <name type="scientific">Methanothermobacter wolfeii</name>
    <name type="common">Methanobacterium wolfei</name>
    <dbReference type="NCBI Taxonomy" id="145261"/>
    <lineage>
        <taxon>Archaea</taxon>
        <taxon>Methanobacteriati</taxon>
        <taxon>Methanobacteriota</taxon>
        <taxon>Methanomada group</taxon>
        <taxon>Methanobacteria</taxon>
        <taxon>Methanobacteriales</taxon>
        <taxon>Methanobacteriaceae</taxon>
        <taxon>Methanothermobacter</taxon>
    </lineage>
</organism>
<protein>
    <submittedName>
        <fullName evidence="1">Uncharacterized protein</fullName>
    </submittedName>
</protein>